<name>A0AAN6GCP6_9BASI</name>
<gene>
    <name evidence="2" type="ORF">OC842_002692</name>
</gene>
<feature type="compositionally biased region" description="Low complexity" evidence="1">
    <location>
        <begin position="178"/>
        <end position="188"/>
    </location>
</feature>
<sequence>MTSTSTSSTSSSSALKTSRTSSITTPRKGPPPGTGKSGPPSWTLQEHIDHLTALLSASPSAEELQSTWNGHATKTGDERTPLALGLKDYKAALDSGRRISPGSGSKNDAGERGKQRTHVGLPLWIVVRTLKASWHADGSWPLAGSDATEADATLTLPAVPPPALPASAKKQQKRGAIPASASVSQAPVAATTVSTTFIRLPRSVHPTVLLLKPRVTSPNALPPPEPGPPVRPDPTPDQIAQAYRARGIQVPDPPTVSPSDDEDSDDERGGRDASAAQLPLCGTAEADDEPSL</sequence>
<feature type="region of interest" description="Disordered" evidence="1">
    <location>
        <begin position="1"/>
        <end position="43"/>
    </location>
</feature>
<feature type="region of interest" description="Disordered" evidence="1">
    <location>
        <begin position="95"/>
        <end position="114"/>
    </location>
</feature>
<keyword evidence="3" id="KW-1185">Reference proteome</keyword>
<evidence type="ECO:0000256" key="1">
    <source>
        <dbReference type="SAM" id="MobiDB-lite"/>
    </source>
</evidence>
<reference evidence="2" key="1">
    <citation type="journal article" date="2023" name="PhytoFront">
        <title>Draft Genome Resources of Seven Strains of Tilletia horrida, Causal Agent of Kernel Smut of Rice.</title>
        <authorList>
            <person name="Khanal S."/>
            <person name="Antony Babu S."/>
            <person name="Zhou X.G."/>
        </authorList>
    </citation>
    <scope>NUCLEOTIDE SEQUENCE</scope>
    <source>
        <strain evidence="2">TX3</strain>
    </source>
</reference>
<dbReference type="Proteomes" id="UP001176521">
    <property type="component" value="Unassembled WGS sequence"/>
</dbReference>
<dbReference type="EMBL" id="JAPDMQ010000119">
    <property type="protein sequence ID" value="KAK0534286.1"/>
    <property type="molecule type" value="Genomic_DNA"/>
</dbReference>
<dbReference type="AlphaFoldDB" id="A0AAN6GCP6"/>
<feature type="region of interest" description="Disordered" evidence="1">
    <location>
        <begin position="56"/>
        <end position="82"/>
    </location>
</feature>
<comment type="caution">
    <text evidence="2">The sequence shown here is derived from an EMBL/GenBank/DDBJ whole genome shotgun (WGS) entry which is preliminary data.</text>
</comment>
<feature type="compositionally biased region" description="Low complexity" evidence="1">
    <location>
        <begin position="1"/>
        <end position="27"/>
    </location>
</feature>
<feature type="region of interest" description="Disordered" evidence="1">
    <location>
        <begin position="214"/>
        <end position="292"/>
    </location>
</feature>
<evidence type="ECO:0000313" key="2">
    <source>
        <dbReference type="EMBL" id="KAK0534286.1"/>
    </source>
</evidence>
<feature type="compositionally biased region" description="Pro residues" evidence="1">
    <location>
        <begin position="220"/>
        <end position="235"/>
    </location>
</feature>
<feature type="compositionally biased region" description="Polar residues" evidence="1">
    <location>
        <begin position="56"/>
        <end position="72"/>
    </location>
</feature>
<feature type="region of interest" description="Disordered" evidence="1">
    <location>
        <begin position="157"/>
        <end position="188"/>
    </location>
</feature>
<accession>A0AAN6GCP6</accession>
<organism evidence="2 3">
    <name type="scientific">Tilletia horrida</name>
    <dbReference type="NCBI Taxonomy" id="155126"/>
    <lineage>
        <taxon>Eukaryota</taxon>
        <taxon>Fungi</taxon>
        <taxon>Dikarya</taxon>
        <taxon>Basidiomycota</taxon>
        <taxon>Ustilaginomycotina</taxon>
        <taxon>Exobasidiomycetes</taxon>
        <taxon>Tilletiales</taxon>
        <taxon>Tilletiaceae</taxon>
        <taxon>Tilletia</taxon>
    </lineage>
</organism>
<protein>
    <submittedName>
        <fullName evidence="2">Uncharacterized protein</fullName>
    </submittedName>
</protein>
<proteinExistence type="predicted"/>
<evidence type="ECO:0000313" key="3">
    <source>
        <dbReference type="Proteomes" id="UP001176521"/>
    </source>
</evidence>